<dbReference type="AlphaFoldDB" id="A0A553PSQ7"/>
<feature type="non-terminal residue" evidence="1">
    <location>
        <position position="1"/>
    </location>
</feature>
<keyword evidence="2" id="KW-1185">Reference proteome</keyword>
<evidence type="ECO:0000313" key="2">
    <source>
        <dbReference type="Proteomes" id="UP000318571"/>
    </source>
</evidence>
<comment type="caution">
    <text evidence="1">The sequence shown here is derived from an EMBL/GenBank/DDBJ whole genome shotgun (WGS) entry which is preliminary data.</text>
</comment>
<dbReference type="STRING" id="6832.A0A553PSQ7"/>
<dbReference type="Proteomes" id="UP000318571">
    <property type="component" value="Chromosome 12"/>
</dbReference>
<evidence type="ECO:0008006" key="3">
    <source>
        <dbReference type="Google" id="ProtNLM"/>
    </source>
</evidence>
<accession>A0A553PSQ7</accession>
<name>A0A553PSQ7_TIGCA</name>
<evidence type="ECO:0000313" key="1">
    <source>
        <dbReference type="EMBL" id="TRY80719.1"/>
    </source>
</evidence>
<reference evidence="1 2" key="1">
    <citation type="journal article" date="2018" name="Nat. Ecol. Evol.">
        <title>Genomic signatures of mitonuclear coevolution across populations of Tigriopus californicus.</title>
        <authorList>
            <person name="Barreto F.S."/>
            <person name="Watson E.T."/>
            <person name="Lima T.G."/>
            <person name="Willett C.S."/>
            <person name="Edmands S."/>
            <person name="Li W."/>
            <person name="Burton R.S."/>
        </authorList>
    </citation>
    <scope>NUCLEOTIDE SEQUENCE [LARGE SCALE GENOMIC DNA]</scope>
    <source>
        <strain evidence="1 2">San Diego</strain>
    </source>
</reference>
<dbReference type="EMBL" id="VCGU01000001">
    <property type="protein sequence ID" value="TRY80719.1"/>
    <property type="molecule type" value="Genomic_DNA"/>
</dbReference>
<proteinExistence type="predicted"/>
<organism evidence="1 2">
    <name type="scientific">Tigriopus californicus</name>
    <name type="common">Marine copepod</name>
    <dbReference type="NCBI Taxonomy" id="6832"/>
    <lineage>
        <taxon>Eukaryota</taxon>
        <taxon>Metazoa</taxon>
        <taxon>Ecdysozoa</taxon>
        <taxon>Arthropoda</taxon>
        <taxon>Crustacea</taxon>
        <taxon>Multicrustacea</taxon>
        <taxon>Hexanauplia</taxon>
        <taxon>Copepoda</taxon>
        <taxon>Harpacticoida</taxon>
        <taxon>Harpacticidae</taxon>
        <taxon>Tigriopus</taxon>
    </lineage>
</organism>
<dbReference type="PANTHER" id="PTHR33236:SF11">
    <property type="entry name" value="CUB DOMAIN-CONTAINING PROTEIN"/>
    <property type="match status" value="1"/>
</dbReference>
<protein>
    <recommendedName>
        <fullName evidence="3">CUB domain-containing protein</fullName>
    </recommendedName>
</protein>
<gene>
    <name evidence="1" type="ORF">TCAL_15429</name>
</gene>
<dbReference type="PANTHER" id="PTHR33236">
    <property type="entry name" value="INTRAFLAGELLAR TRANSPORT PROTEIN 122 FAMILY PROTEIN-RELATED"/>
    <property type="match status" value="1"/>
</dbReference>
<sequence>KIQCGQSSSQNCTYFESPGLEQSGTCRSQICKMDPNICQFRLDFERFVVAGPSTSTSQSLRILNGAVSSSSFAPFANTASQCLTDSFAVTNPGGPSPPVLCGTNSGEHS</sequence>